<dbReference type="AlphaFoldDB" id="A0AAD5T6T6"/>
<proteinExistence type="predicted"/>
<dbReference type="Proteomes" id="UP001211907">
    <property type="component" value="Unassembled WGS sequence"/>
</dbReference>
<name>A0AAD5T6T6_9FUNG</name>
<reference evidence="1" key="1">
    <citation type="submission" date="2020-05" db="EMBL/GenBank/DDBJ databases">
        <title>Phylogenomic resolution of chytrid fungi.</title>
        <authorList>
            <person name="Stajich J.E."/>
            <person name="Amses K."/>
            <person name="Simmons R."/>
            <person name="Seto K."/>
            <person name="Myers J."/>
            <person name="Bonds A."/>
            <person name="Quandt C.A."/>
            <person name="Barry K."/>
            <person name="Liu P."/>
            <person name="Grigoriev I."/>
            <person name="Longcore J.E."/>
            <person name="James T.Y."/>
        </authorList>
    </citation>
    <scope>NUCLEOTIDE SEQUENCE</scope>
    <source>
        <strain evidence="1">JEL0513</strain>
    </source>
</reference>
<sequence>KIIKPFVEEHINKYLYKEESEKHVFSHWLQNIDGRASNYAWWLTIDGDIKEELKPTQEELVADDEDEAGKIAE</sequence>
<organism evidence="1 2">
    <name type="scientific">Physocladia obscura</name>
    <dbReference type="NCBI Taxonomy" id="109957"/>
    <lineage>
        <taxon>Eukaryota</taxon>
        <taxon>Fungi</taxon>
        <taxon>Fungi incertae sedis</taxon>
        <taxon>Chytridiomycota</taxon>
        <taxon>Chytridiomycota incertae sedis</taxon>
        <taxon>Chytridiomycetes</taxon>
        <taxon>Chytridiales</taxon>
        <taxon>Chytriomycetaceae</taxon>
        <taxon>Physocladia</taxon>
    </lineage>
</organism>
<evidence type="ECO:0000313" key="2">
    <source>
        <dbReference type="Proteomes" id="UP001211907"/>
    </source>
</evidence>
<comment type="caution">
    <text evidence="1">The sequence shown here is derived from an EMBL/GenBank/DDBJ whole genome shotgun (WGS) entry which is preliminary data.</text>
</comment>
<dbReference type="EMBL" id="JADGJH010000179">
    <property type="protein sequence ID" value="KAJ3134872.1"/>
    <property type="molecule type" value="Genomic_DNA"/>
</dbReference>
<gene>
    <name evidence="1" type="ORF">HK100_003216</name>
</gene>
<keyword evidence="2" id="KW-1185">Reference proteome</keyword>
<feature type="non-terminal residue" evidence="1">
    <location>
        <position position="1"/>
    </location>
</feature>
<evidence type="ECO:0000313" key="1">
    <source>
        <dbReference type="EMBL" id="KAJ3134872.1"/>
    </source>
</evidence>
<protein>
    <submittedName>
        <fullName evidence="1">Uncharacterized protein</fullName>
    </submittedName>
</protein>
<accession>A0AAD5T6T6</accession>